<dbReference type="Pfam" id="PF11348">
    <property type="entry name" value="DUF3150"/>
    <property type="match status" value="1"/>
</dbReference>
<protein>
    <recommendedName>
        <fullName evidence="4">DUF3150 domain-containing protein</fullName>
    </recommendedName>
</protein>
<accession>S5ALR5</accession>
<evidence type="ECO:0000256" key="1">
    <source>
        <dbReference type="SAM" id="MobiDB-lite"/>
    </source>
</evidence>
<dbReference type="KEGG" id="amh:I633_22266"/>
<dbReference type="InterPro" id="IPR021496">
    <property type="entry name" value="DUF3150"/>
</dbReference>
<dbReference type="HOGENOM" id="CLU_764273_0_0_6"/>
<evidence type="ECO:0000313" key="2">
    <source>
        <dbReference type="EMBL" id="AGP79876.1"/>
    </source>
</evidence>
<dbReference type="EMBL" id="CP004847">
    <property type="protein sequence ID" value="AGP79876.1"/>
    <property type="molecule type" value="Genomic_DNA"/>
</dbReference>
<feature type="compositionally biased region" description="Acidic residues" evidence="1">
    <location>
        <begin position="277"/>
        <end position="287"/>
    </location>
</feature>
<geneLocation type="plasmid" evidence="2">
    <name>unnamed</name>
</geneLocation>
<organism evidence="2 3">
    <name type="scientific">Alteromonas mediterranea 615</name>
    <dbReference type="NCBI Taxonomy" id="1300253"/>
    <lineage>
        <taxon>Bacteria</taxon>
        <taxon>Pseudomonadati</taxon>
        <taxon>Pseudomonadota</taxon>
        <taxon>Gammaproteobacteria</taxon>
        <taxon>Alteromonadales</taxon>
        <taxon>Alteromonadaceae</taxon>
        <taxon>Alteromonas/Salinimonas group</taxon>
        <taxon>Alteromonas</taxon>
    </lineage>
</organism>
<dbReference type="PATRIC" id="fig|1300253.3.peg.4640"/>
<feature type="compositionally biased region" description="Polar residues" evidence="1">
    <location>
        <begin position="291"/>
        <end position="312"/>
    </location>
</feature>
<dbReference type="BioCyc" id="AMAC1300253:G12YX-3523-MONOMER"/>
<reference evidence="2 3" key="1">
    <citation type="journal article" date="2013" name="Genome Biol. Evol.">
        <title>Genomic Diversity of "Deep Ecotype" Alteromonas macleodii Isolates: Evidence for Pan-Mediterranean Clonal Frames.</title>
        <authorList>
            <person name="Lopez-Perez M."/>
            <person name="Gonzaga A."/>
            <person name="Rodriguez-Valera F."/>
        </authorList>
    </citation>
    <scope>NUCLEOTIDE SEQUENCE [LARGE SCALE GENOMIC DNA]</scope>
    <source>
        <strain evidence="3">'English Channel 615'</strain>
        <plasmid evidence="3">Plasmid</plasmid>
    </source>
</reference>
<dbReference type="AlphaFoldDB" id="S5ALR5"/>
<dbReference type="PROSITE" id="PS51257">
    <property type="entry name" value="PROKAR_LIPOPROTEIN"/>
    <property type="match status" value="1"/>
</dbReference>
<gene>
    <name evidence="2" type="ORF">I633_22266</name>
</gene>
<dbReference type="Proteomes" id="UP000014909">
    <property type="component" value="Plasmid unnamed"/>
</dbReference>
<keyword evidence="2" id="KW-0614">Plasmid</keyword>
<feature type="region of interest" description="Disordered" evidence="1">
    <location>
        <begin position="274"/>
        <end position="362"/>
    </location>
</feature>
<evidence type="ECO:0000313" key="3">
    <source>
        <dbReference type="Proteomes" id="UP000014909"/>
    </source>
</evidence>
<evidence type="ECO:0008006" key="4">
    <source>
        <dbReference type="Google" id="ProtNLM"/>
    </source>
</evidence>
<proteinExistence type="predicted"/>
<sequence length="362" mass="39816">MYNKINIEGAVLVSVSFTGCGGSMVLSDGSIMVDDVAIDTQGYTKKALQWFPTNALAFKDKYTKRVRRYLENIGIKTPLGIVVGEHALPEVESFIESAKSAFMEEVDEVCANYDLIIDRHAREAVAKNGSEKIGKIINAVKLTRQQFRDTFKVVSMPPVSLSTSSDEEAEEIRAMLSDNALKALVEDASHLFKKSYRGRESVTKAATAATFELQEKFYNLSFSDPNLSVVAEQFADLLDGVSIEEQSGQTFHAMYRFVKELSEETSLLDLMKGVTSDDSEDDTESAQDTDVTSLSSEGDNSDVVSTVSNADTSTDEEAKTSEESDTSTQVEVEQESEDTVQTHTEDDVPEVMPQRISGFGNF</sequence>
<name>S5ALR5_9ALTE</name>